<dbReference type="Pfam" id="PF21825">
    <property type="entry name" value="crAss001_48"/>
    <property type="match status" value="1"/>
</dbReference>
<reference evidence="2" key="1">
    <citation type="submission" date="2015-03" db="EMBL/GenBank/DDBJ databases">
        <authorList>
            <consortium name="Pathogen Informatics"/>
        </authorList>
    </citation>
    <scope>NUCLEOTIDE SEQUENCE [LARGE SCALE GENOMIC DNA]</scope>
    <source>
        <strain evidence="2">IP27925</strain>
    </source>
</reference>
<evidence type="ECO:0000313" key="1">
    <source>
        <dbReference type="EMBL" id="CNL92863.1"/>
    </source>
</evidence>
<gene>
    <name evidence="1" type="ORF">ERS008460_04126</name>
</gene>
<dbReference type="AlphaFoldDB" id="A0A0T9V0S4"/>
<organism evidence="1 2">
    <name type="scientific">Yersinia aleksiciae</name>
    <dbReference type="NCBI Taxonomy" id="263819"/>
    <lineage>
        <taxon>Bacteria</taxon>
        <taxon>Pseudomonadati</taxon>
        <taxon>Pseudomonadota</taxon>
        <taxon>Gammaproteobacteria</taxon>
        <taxon>Enterobacterales</taxon>
        <taxon>Yersiniaceae</taxon>
        <taxon>Yersinia</taxon>
    </lineage>
</organism>
<dbReference type="EMBL" id="CQEM01000034">
    <property type="protein sequence ID" value="CNL92863.1"/>
    <property type="molecule type" value="Genomic_DNA"/>
</dbReference>
<dbReference type="Proteomes" id="UP000040088">
    <property type="component" value="Unassembled WGS sequence"/>
</dbReference>
<accession>A0A0T9V0S4</accession>
<dbReference type="RefSeq" id="WP_050127289.1">
    <property type="nucleotide sequence ID" value="NZ_CQEM01000034.1"/>
</dbReference>
<name>A0A0T9V0S4_YERAE</name>
<protein>
    <submittedName>
        <fullName evidence="1">Uncharacterized protein</fullName>
    </submittedName>
</protein>
<proteinExistence type="predicted"/>
<evidence type="ECO:0000313" key="2">
    <source>
        <dbReference type="Proteomes" id="UP000040088"/>
    </source>
</evidence>
<sequence>MQPHQQRVVDEASELSDKLVKLIAFIEESNIYQSFESTQQTLLRAQTGAMRAYLEVLNLRIDSF</sequence>
<dbReference type="InterPro" id="IPR054052">
    <property type="entry name" value="Y16Q-like"/>
</dbReference>